<feature type="transmembrane region" description="Helical" evidence="1">
    <location>
        <begin position="12"/>
        <end position="34"/>
    </location>
</feature>
<keyword evidence="1" id="KW-0472">Membrane</keyword>
<dbReference type="AlphaFoldDB" id="A0A4D5RDW4"/>
<proteinExistence type="predicted"/>
<dbReference type="EMBL" id="GHJT01000740">
    <property type="protein sequence ID" value="MOY34711.1"/>
    <property type="molecule type" value="Transcribed_RNA"/>
</dbReference>
<evidence type="ECO:0000256" key="1">
    <source>
        <dbReference type="SAM" id="Phobius"/>
    </source>
</evidence>
<reference evidence="2" key="1">
    <citation type="submission" date="2019-04" db="EMBL/GenBank/DDBJ databases">
        <title>An insight into the mialome of Ixodes scapularis.</title>
        <authorList>
            <person name="Ribeiro J.M."/>
            <person name="Mather T.N."/>
            <person name="Karim S."/>
        </authorList>
    </citation>
    <scope>NUCLEOTIDE SEQUENCE</scope>
</reference>
<organism evidence="2">
    <name type="scientific">Ixodes scapularis</name>
    <name type="common">Black-legged tick</name>
    <name type="synonym">Deer tick</name>
    <dbReference type="NCBI Taxonomy" id="6945"/>
    <lineage>
        <taxon>Eukaryota</taxon>
        <taxon>Metazoa</taxon>
        <taxon>Ecdysozoa</taxon>
        <taxon>Arthropoda</taxon>
        <taxon>Chelicerata</taxon>
        <taxon>Arachnida</taxon>
        <taxon>Acari</taxon>
        <taxon>Parasitiformes</taxon>
        <taxon>Ixodida</taxon>
        <taxon>Ixodoidea</taxon>
        <taxon>Ixodidae</taxon>
        <taxon>Ixodinae</taxon>
        <taxon>Ixodes</taxon>
    </lineage>
</organism>
<accession>A0A4D5RDW4</accession>
<keyword evidence="1" id="KW-0812">Transmembrane</keyword>
<keyword evidence="1" id="KW-1133">Transmembrane helix</keyword>
<name>A0A4D5RDW4_IXOSC</name>
<sequence length="89" mass="10278">MRGDVFLFCIRVGVFSILILTMLSVPILPTFLFLDRACPWSCVMSCVKYVYARNKLSVRGAVSYFHKWLLLNAKAEKKTCDVIVYFHHS</sequence>
<protein>
    <submittedName>
        <fullName evidence="2">Uncharacterized protein</fullName>
    </submittedName>
</protein>
<evidence type="ECO:0000313" key="2">
    <source>
        <dbReference type="EMBL" id="MOY34711.1"/>
    </source>
</evidence>